<evidence type="ECO:0000313" key="7">
    <source>
        <dbReference type="Proteomes" id="UP000326029"/>
    </source>
</evidence>
<dbReference type="Pfam" id="PF08541">
    <property type="entry name" value="ACP_syn_III_C"/>
    <property type="match status" value="1"/>
</dbReference>
<evidence type="ECO:0000256" key="1">
    <source>
        <dbReference type="ARBA" id="ARBA00022490"/>
    </source>
</evidence>
<evidence type="ECO:0000313" key="6">
    <source>
        <dbReference type="EMBL" id="QEV31704.1"/>
    </source>
</evidence>
<accession>A0ABX6B912</accession>
<dbReference type="Gene3D" id="3.40.47.10">
    <property type="match status" value="2"/>
</dbReference>
<dbReference type="GeneID" id="95453247"/>
<sequence>MEASEIHILSVGTALPGDPLENADLARHFGMDPIWEEWVDAFVGTRARHLSVDLGTGKLRSTLADLATEAGARALADAGLGPGDIDLVVLGTATPDQLMPATVNIVADRLGIDGVPTYQLQSGCAGAFQALDVGGQMLRTGGHRTALVIGGELCSRHYDPGVDLRKLDSGELVNFVLFGDGAGAAVLTSEPTGGAPVIRRVLNRLTGRGRAPGQIVEWTGALDRAHADRAHIKEDYKAIEESVPVMSREIAEELLGDLGWTATDVDYLLPPQLSGRMTRRIVEGLDLPLAEEITRVDTIANTGNAMPFFQLEEVLPQLAPGDRVLGISVESSKWLKAGFALEVV</sequence>
<dbReference type="EMBL" id="CP023693">
    <property type="protein sequence ID" value="QEV31704.1"/>
    <property type="molecule type" value="Genomic_DNA"/>
</dbReference>
<proteinExistence type="predicted"/>
<dbReference type="InterPro" id="IPR016039">
    <property type="entry name" value="Thiolase-like"/>
</dbReference>
<dbReference type="InterPro" id="IPR013747">
    <property type="entry name" value="ACP_syn_III_C"/>
</dbReference>
<reference evidence="6 7" key="1">
    <citation type="submission" date="2017-09" db="EMBL/GenBank/DDBJ databases">
        <authorList>
            <person name="Lee N."/>
            <person name="Cho B.-K."/>
        </authorList>
    </citation>
    <scope>NUCLEOTIDE SEQUENCE [LARGE SCALE GENOMIC DNA]</scope>
    <source>
        <strain evidence="6 7">ATCC 19740</strain>
    </source>
</reference>
<evidence type="ECO:0000259" key="5">
    <source>
        <dbReference type="Pfam" id="PF08545"/>
    </source>
</evidence>
<gene>
    <name evidence="6" type="ORF">CP977_05625</name>
</gene>
<dbReference type="RefSeq" id="WP_109186596.1">
    <property type="nucleotide sequence ID" value="NZ_CP023693.1"/>
</dbReference>
<evidence type="ECO:0000256" key="2">
    <source>
        <dbReference type="ARBA" id="ARBA00022679"/>
    </source>
</evidence>
<dbReference type="InterPro" id="IPR013751">
    <property type="entry name" value="ACP_syn_III_N"/>
</dbReference>
<feature type="domain" description="Beta-ketoacyl-[acyl-carrier-protein] synthase III N-terminal" evidence="5">
    <location>
        <begin position="120"/>
        <end position="198"/>
    </location>
</feature>
<keyword evidence="1" id="KW-0963">Cytoplasm</keyword>
<keyword evidence="7" id="KW-1185">Reference proteome</keyword>
<dbReference type="Pfam" id="PF08545">
    <property type="entry name" value="ACP_syn_III"/>
    <property type="match status" value="1"/>
</dbReference>
<evidence type="ECO:0000256" key="3">
    <source>
        <dbReference type="ARBA" id="ARBA00023315"/>
    </source>
</evidence>
<protein>
    <submittedName>
        <fullName evidence="6">3-oxoacyl-ACP synthase</fullName>
    </submittedName>
</protein>
<keyword evidence="2" id="KW-0808">Transferase</keyword>
<evidence type="ECO:0000259" key="4">
    <source>
        <dbReference type="Pfam" id="PF08541"/>
    </source>
</evidence>
<name>A0ABX6B912_9ACTN</name>
<dbReference type="SUPFAM" id="SSF53901">
    <property type="entry name" value="Thiolase-like"/>
    <property type="match status" value="2"/>
</dbReference>
<dbReference type="PANTHER" id="PTHR34069:SF2">
    <property type="entry name" value="BETA-KETOACYL-[ACYL-CARRIER-PROTEIN] SYNTHASE III"/>
    <property type="match status" value="1"/>
</dbReference>
<dbReference type="PANTHER" id="PTHR34069">
    <property type="entry name" value="3-OXOACYL-[ACYL-CARRIER-PROTEIN] SYNTHASE 3"/>
    <property type="match status" value="1"/>
</dbReference>
<keyword evidence="3" id="KW-0012">Acyltransferase</keyword>
<dbReference type="Proteomes" id="UP000326029">
    <property type="component" value="Chromosome"/>
</dbReference>
<feature type="domain" description="Beta-ketoacyl-[acyl-carrier-protein] synthase III C-terminal" evidence="4">
    <location>
        <begin position="258"/>
        <end position="328"/>
    </location>
</feature>
<organism evidence="6 7">
    <name type="scientific">Streptomyces cinereoruber</name>
    <dbReference type="NCBI Taxonomy" id="67260"/>
    <lineage>
        <taxon>Bacteria</taxon>
        <taxon>Bacillati</taxon>
        <taxon>Actinomycetota</taxon>
        <taxon>Actinomycetes</taxon>
        <taxon>Kitasatosporales</taxon>
        <taxon>Streptomycetaceae</taxon>
        <taxon>Streptomyces</taxon>
    </lineage>
</organism>